<name>A0ABN9RMZ8_9DINO</name>
<evidence type="ECO:0000313" key="2">
    <source>
        <dbReference type="Proteomes" id="UP001189429"/>
    </source>
</evidence>
<sequence>MRAERSELEVLLKGFVAGLVQGQTLPVVTGGGLAEDCRLSLSENLLYFRLETSSALHEIPLRNVRRVWPGQWIAKSAAPAELDDLCDTLVLRNNECVTFRMRSVKERYDRNGGGNGDLKPAISVDDGKPAMFEGLTYTASWQRSRFGYCQNCQQGEPVRDWSATTSPSACRS</sequence>
<keyword evidence="2" id="KW-1185">Reference proteome</keyword>
<dbReference type="InterPro" id="IPR011993">
    <property type="entry name" value="PH-like_dom_sf"/>
</dbReference>
<dbReference type="Gene3D" id="2.30.29.30">
    <property type="entry name" value="Pleckstrin-homology domain (PH domain)/Phosphotyrosine-binding domain (PTB)"/>
    <property type="match status" value="1"/>
</dbReference>
<dbReference type="EMBL" id="CAUYUJ010006668">
    <property type="protein sequence ID" value="CAK0818188.1"/>
    <property type="molecule type" value="Genomic_DNA"/>
</dbReference>
<organism evidence="1 2">
    <name type="scientific">Prorocentrum cordatum</name>
    <dbReference type="NCBI Taxonomy" id="2364126"/>
    <lineage>
        <taxon>Eukaryota</taxon>
        <taxon>Sar</taxon>
        <taxon>Alveolata</taxon>
        <taxon>Dinophyceae</taxon>
        <taxon>Prorocentrales</taxon>
        <taxon>Prorocentraceae</taxon>
        <taxon>Prorocentrum</taxon>
    </lineage>
</organism>
<gene>
    <name evidence="1" type="ORF">PCOR1329_LOCUS20537</name>
</gene>
<protein>
    <submittedName>
        <fullName evidence="1">Uncharacterized protein</fullName>
    </submittedName>
</protein>
<dbReference type="Proteomes" id="UP001189429">
    <property type="component" value="Unassembled WGS sequence"/>
</dbReference>
<evidence type="ECO:0000313" key="1">
    <source>
        <dbReference type="EMBL" id="CAK0818188.1"/>
    </source>
</evidence>
<accession>A0ABN9RMZ8</accession>
<reference evidence="1" key="1">
    <citation type="submission" date="2023-10" db="EMBL/GenBank/DDBJ databases">
        <authorList>
            <person name="Chen Y."/>
            <person name="Shah S."/>
            <person name="Dougan E. K."/>
            <person name="Thang M."/>
            <person name="Chan C."/>
        </authorList>
    </citation>
    <scope>NUCLEOTIDE SEQUENCE [LARGE SCALE GENOMIC DNA]</scope>
</reference>
<comment type="caution">
    <text evidence="1">The sequence shown here is derived from an EMBL/GenBank/DDBJ whole genome shotgun (WGS) entry which is preliminary data.</text>
</comment>
<proteinExistence type="predicted"/>